<comment type="subcellular location">
    <subcellularLocation>
        <location evidence="1">Secreted</location>
    </subcellularLocation>
</comment>
<dbReference type="SUPFAM" id="SSF47565">
    <property type="entry name" value="Insect pheromone/odorant-binding proteins"/>
    <property type="match status" value="1"/>
</dbReference>
<dbReference type="Pfam" id="PF22651">
    <property type="entry name" value="OBP47_like"/>
    <property type="match status" value="1"/>
</dbReference>
<evidence type="ECO:0000256" key="7">
    <source>
        <dbReference type="ARBA" id="ARBA00023157"/>
    </source>
</evidence>
<dbReference type="VEuPathDB" id="VectorBase:AALFPA_053828"/>
<evidence type="ECO:0000256" key="5">
    <source>
        <dbReference type="ARBA" id="ARBA00022606"/>
    </source>
</evidence>
<feature type="chain" id="PRO_5013094509" evidence="8">
    <location>
        <begin position="21"/>
        <end position="191"/>
    </location>
</feature>
<dbReference type="GO" id="GO:0007608">
    <property type="term" value="P:sensory perception of smell"/>
    <property type="evidence" value="ECO:0007669"/>
    <property type="project" value="UniProtKB-KW"/>
</dbReference>
<dbReference type="EMBL" id="GEHC01000564">
    <property type="protein sequence ID" value="JAV47081.1"/>
    <property type="molecule type" value="Transcribed_RNA"/>
</dbReference>
<dbReference type="GO" id="GO:0005576">
    <property type="term" value="C:extracellular region"/>
    <property type="evidence" value="ECO:0007669"/>
    <property type="project" value="UniProtKB-SubCell"/>
</dbReference>
<dbReference type="PANTHER" id="PTHR21066:SF3">
    <property type="entry name" value="IP02236P"/>
    <property type="match status" value="1"/>
</dbReference>
<keyword evidence="8" id="KW-0732">Signal</keyword>
<keyword evidence="5" id="KW-0716">Sensory transduction</keyword>
<dbReference type="PANTHER" id="PTHR21066">
    <property type="entry name" value="ODORANT-BINDING PROTEIN 59A-RELATED"/>
    <property type="match status" value="1"/>
</dbReference>
<sequence>MYSSTVSFVVLCFLVGFCFAAKPCQEGPPVNKSPSECCPTPSLIEPKLMMKCFKKWGEQTIRQSKMEGIPRGCCVADCAMAGTKLISNGKFNREKARQVFMAAVKDQPQWQPIVSETLDECLKQADENMAEIEAGAKLKPSYKGEKICHPISGSILRCLNMKLFSKCPNDLFRSGPECDQLRIYHEKCPLN</sequence>
<keyword evidence="3" id="KW-0813">Transport</keyword>
<dbReference type="InterPro" id="IPR054577">
    <property type="entry name" value="OBP47-like_dom"/>
</dbReference>
<proteinExistence type="inferred from homology"/>
<name>A0A1W7R7F6_AEDAL</name>
<evidence type="ECO:0000256" key="6">
    <source>
        <dbReference type="ARBA" id="ARBA00022725"/>
    </source>
</evidence>
<reference evidence="10" key="1">
    <citation type="submission" date="2016-03" db="EMBL/GenBank/DDBJ databases">
        <title>RNAseq analyses of the sensorial organs of adult female Aedes albopictus.</title>
        <authorList>
            <person name="Fabrizio L."/>
            <person name="Ribeiro J.M."/>
            <person name="Arca B."/>
        </authorList>
    </citation>
    <scope>NUCLEOTIDE SEQUENCE</scope>
</reference>
<evidence type="ECO:0000256" key="8">
    <source>
        <dbReference type="SAM" id="SignalP"/>
    </source>
</evidence>
<evidence type="ECO:0000256" key="2">
    <source>
        <dbReference type="ARBA" id="ARBA00008098"/>
    </source>
</evidence>
<comment type="similarity">
    <text evidence="2">Belongs to the PBP/GOBP family.</text>
</comment>
<evidence type="ECO:0000259" key="9">
    <source>
        <dbReference type="Pfam" id="PF22651"/>
    </source>
</evidence>
<evidence type="ECO:0000256" key="4">
    <source>
        <dbReference type="ARBA" id="ARBA00022525"/>
    </source>
</evidence>
<dbReference type="GO" id="GO:0005549">
    <property type="term" value="F:odorant binding"/>
    <property type="evidence" value="ECO:0007669"/>
    <property type="project" value="InterPro"/>
</dbReference>
<feature type="signal peptide" evidence="8">
    <location>
        <begin position="1"/>
        <end position="20"/>
    </location>
</feature>
<dbReference type="InterPro" id="IPR052295">
    <property type="entry name" value="Odorant-binding_protein"/>
</dbReference>
<keyword evidence="4" id="KW-0964">Secreted</keyword>
<dbReference type="Gene3D" id="1.10.238.270">
    <property type="match status" value="1"/>
</dbReference>
<dbReference type="AlphaFoldDB" id="A0A1W7R7F6"/>
<dbReference type="VEuPathDB" id="VectorBase:AALC636_023654"/>
<keyword evidence="6" id="KW-0552">Olfaction</keyword>
<dbReference type="InterPro" id="IPR036728">
    <property type="entry name" value="PBP_GOBP_sf"/>
</dbReference>
<evidence type="ECO:0000256" key="3">
    <source>
        <dbReference type="ARBA" id="ARBA00022448"/>
    </source>
</evidence>
<evidence type="ECO:0000313" key="10">
    <source>
        <dbReference type="EMBL" id="JAV47081.1"/>
    </source>
</evidence>
<evidence type="ECO:0000256" key="1">
    <source>
        <dbReference type="ARBA" id="ARBA00004613"/>
    </source>
</evidence>
<keyword evidence="7" id="KW-1015">Disulfide bond</keyword>
<accession>A0A1W7R7F6</accession>
<feature type="domain" description="OBP47-like" evidence="9">
    <location>
        <begin position="41"/>
        <end position="184"/>
    </location>
</feature>
<protein>
    <submittedName>
        <fullName evidence="10">Putative plus-c odorant-binding protein 2</fullName>
    </submittedName>
</protein>
<organism evidence="10">
    <name type="scientific">Aedes albopictus</name>
    <name type="common">Asian tiger mosquito</name>
    <name type="synonym">Stegomyia albopicta</name>
    <dbReference type="NCBI Taxonomy" id="7160"/>
    <lineage>
        <taxon>Eukaryota</taxon>
        <taxon>Metazoa</taxon>
        <taxon>Ecdysozoa</taxon>
        <taxon>Arthropoda</taxon>
        <taxon>Hexapoda</taxon>
        <taxon>Insecta</taxon>
        <taxon>Pterygota</taxon>
        <taxon>Neoptera</taxon>
        <taxon>Endopterygota</taxon>
        <taxon>Diptera</taxon>
        <taxon>Nematocera</taxon>
        <taxon>Culicoidea</taxon>
        <taxon>Culicidae</taxon>
        <taxon>Culicinae</taxon>
        <taxon>Aedini</taxon>
        <taxon>Aedes</taxon>
        <taxon>Stegomyia</taxon>
    </lineage>
</organism>